<reference evidence="1 2" key="1">
    <citation type="submission" date="2024-07" db="EMBL/GenBank/DDBJ databases">
        <title>Section-level genome sequencing and comparative genomics of Aspergillus sections Usti and Cavernicolus.</title>
        <authorList>
            <consortium name="Lawrence Berkeley National Laboratory"/>
            <person name="Nybo J.L."/>
            <person name="Vesth T.C."/>
            <person name="Theobald S."/>
            <person name="Frisvad J.C."/>
            <person name="Larsen T.O."/>
            <person name="Kjaerboelling I."/>
            <person name="Rothschild-Mancinelli K."/>
            <person name="Lyhne E.K."/>
            <person name="Kogle M.E."/>
            <person name="Barry K."/>
            <person name="Clum A."/>
            <person name="Na H."/>
            <person name="Ledsgaard L."/>
            <person name="Lin J."/>
            <person name="Lipzen A."/>
            <person name="Kuo A."/>
            <person name="Riley R."/>
            <person name="Mondo S."/>
            <person name="Labutti K."/>
            <person name="Haridas S."/>
            <person name="Pangalinan J."/>
            <person name="Salamov A.A."/>
            <person name="Simmons B.A."/>
            <person name="Magnuson J.K."/>
            <person name="Chen J."/>
            <person name="Drula E."/>
            <person name="Henrissat B."/>
            <person name="Wiebenga A."/>
            <person name="Lubbers R.J."/>
            <person name="Gomes A.C."/>
            <person name="Makela M.R."/>
            <person name="Stajich J."/>
            <person name="Grigoriev I.V."/>
            <person name="Mortensen U.H."/>
            <person name="De Vries R.P."/>
            <person name="Baker S.E."/>
            <person name="Andersen M.R."/>
        </authorList>
    </citation>
    <scope>NUCLEOTIDE SEQUENCE [LARGE SCALE GENOMIC DNA]</scope>
    <source>
        <strain evidence="1 2">CBS 123904</strain>
    </source>
</reference>
<name>A0ABR4K381_9EURO</name>
<sequence>MSSYLFLFLEPREDHRHNFAQWRRELLPAHLVGITHTLYLDATESTPHAPKSAKGAALTVYNHLNIYRLAPLTALQRTELETHLHSVSATTTSATESKETRLIISHTWTFYTATTEAHAPSTTPRAPTIVTVGMTISPADSAELDRWYAGEHIPALARVPGWRNAIRLVIAGSDREEKAKTEGNGKDATAAAPYLAVHEWDEPNGLGGEVWRAACDTPSTRRIEEMQVAPLQRRVWRVVSAT</sequence>
<proteinExistence type="predicted"/>
<gene>
    <name evidence="1" type="ORF">BJY01DRAFT_247251</name>
</gene>
<dbReference type="EMBL" id="JBFXLU010000063">
    <property type="protein sequence ID" value="KAL2846467.1"/>
    <property type="molecule type" value="Genomic_DNA"/>
</dbReference>
<accession>A0ABR4K381</accession>
<evidence type="ECO:0008006" key="3">
    <source>
        <dbReference type="Google" id="ProtNLM"/>
    </source>
</evidence>
<keyword evidence="2" id="KW-1185">Reference proteome</keyword>
<comment type="caution">
    <text evidence="1">The sequence shown here is derived from an EMBL/GenBank/DDBJ whole genome shotgun (WGS) entry which is preliminary data.</text>
</comment>
<protein>
    <recommendedName>
        <fullName evidence="3">EthD domain-containing protein</fullName>
    </recommendedName>
</protein>
<evidence type="ECO:0000313" key="2">
    <source>
        <dbReference type="Proteomes" id="UP001610446"/>
    </source>
</evidence>
<evidence type="ECO:0000313" key="1">
    <source>
        <dbReference type="EMBL" id="KAL2846467.1"/>
    </source>
</evidence>
<dbReference type="Proteomes" id="UP001610446">
    <property type="component" value="Unassembled WGS sequence"/>
</dbReference>
<organism evidence="1 2">
    <name type="scientific">Aspergillus pseudoustus</name>
    <dbReference type="NCBI Taxonomy" id="1810923"/>
    <lineage>
        <taxon>Eukaryota</taxon>
        <taxon>Fungi</taxon>
        <taxon>Dikarya</taxon>
        <taxon>Ascomycota</taxon>
        <taxon>Pezizomycotina</taxon>
        <taxon>Eurotiomycetes</taxon>
        <taxon>Eurotiomycetidae</taxon>
        <taxon>Eurotiales</taxon>
        <taxon>Aspergillaceae</taxon>
        <taxon>Aspergillus</taxon>
        <taxon>Aspergillus subgen. Nidulantes</taxon>
    </lineage>
</organism>